<keyword evidence="1" id="KW-0479">Metal-binding</keyword>
<dbReference type="EMBL" id="BMAC01000092">
    <property type="protein sequence ID" value="GFP84725.1"/>
    <property type="molecule type" value="Genomic_DNA"/>
</dbReference>
<keyword evidence="1" id="KW-0862">Zinc</keyword>
<keyword evidence="1" id="KW-0371">Homeobox</keyword>
<reference evidence="1" key="1">
    <citation type="submission" date="2020-07" db="EMBL/GenBank/DDBJ databases">
        <title>Ethylene signaling mediates host invasion by parasitic plants.</title>
        <authorList>
            <person name="Yoshida S."/>
        </authorList>
    </citation>
    <scope>NUCLEOTIDE SEQUENCE</scope>
    <source>
        <strain evidence="1">Okayama</strain>
    </source>
</reference>
<organism evidence="1 2">
    <name type="scientific">Phtheirospermum japonicum</name>
    <dbReference type="NCBI Taxonomy" id="374723"/>
    <lineage>
        <taxon>Eukaryota</taxon>
        <taxon>Viridiplantae</taxon>
        <taxon>Streptophyta</taxon>
        <taxon>Embryophyta</taxon>
        <taxon>Tracheophyta</taxon>
        <taxon>Spermatophyta</taxon>
        <taxon>Magnoliopsida</taxon>
        <taxon>eudicotyledons</taxon>
        <taxon>Gunneridae</taxon>
        <taxon>Pentapetalae</taxon>
        <taxon>asterids</taxon>
        <taxon>lamiids</taxon>
        <taxon>Lamiales</taxon>
        <taxon>Orobanchaceae</taxon>
        <taxon>Orobanchaceae incertae sedis</taxon>
        <taxon>Phtheirospermum</taxon>
    </lineage>
</organism>
<dbReference type="GO" id="GO:0008270">
    <property type="term" value="F:zinc ion binding"/>
    <property type="evidence" value="ECO:0007669"/>
    <property type="project" value="UniProtKB-KW"/>
</dbReference>
<evidence type="ECO:0000313" key="2">
    <source>
        <dbReference type="Proteomes" id="UP000653305"/>
    </source>
</evidence>
<comment type="caution">
    <text evidence="1">The sequence shown here is derived from an EMBL/GenBank/DDBJ whole genome shotgun (WGS) entry which is preliminary data.</text>
</comment>
<keyword evidence="1" id="KW-0238">DNA-binding</keyword>
<keyword evidence="2" id="KW-1185">Reference proteome</keyword>
<dbReference type="AlphaFoldDB" id="A0A830BLJ0"/>
<keyword evidence="1" id="KW-0863">Zinc-finger</keyword>
<dbReference type="Proteomes" id="UP000653305">
    <property type="component" value="Unassembled WGS sequence"/>
</dbReference>
<sequence length="66" mass="7817">MPQEPRGEHGGPRRGRMWGIHAHWRGRHTGSAKVRRLRLPPQLPPERRRWRADADAATPFLLWHQQ</sequence>
<dbReference type="GO" id="GO:0003677">
    <property type="term" value="F:DNA binding"/>
    <property type="evidence" value="ECO:0007669"/>
    <property type="project" value="UniProtKB-KW"/>
</dbReference>
<evidence type="ECO:0000313" key="1">
    <source>
        <dbReference type="EMBL" id="GFP84725.1"/>
    </source>
</evidence>
<name>A0A830BLJ0_9LAMI</name>
<protein>
    <submittedName>
        <fullName evidence="1">Zinc-finger homeodomain protein 5</fullName>
    </submittedName>
</protein>
<gene>
    <name evidence="1" type="ORF">PHJA_000616400</name>
</gene>
<accession>A0A830BLJ0</accession>
<proteinExistence type="predicted"/>